<dbReference type="Proteomes" id="UP000015106">
    <property type="component" value="Chromosome 7"/>
</dbReference>
<evidence type="ECO:0000313" key="1">
    <source>
        <dbReference type="EnsemblPlants" id="TuG1812G0700001417.01.T01.cds459779"/>
    </source>
</evidence>
<protein>
    <submittedName>
        <fullName evidence="1">Uncharacterized protein</fullName>
    </submittedName>
</protein>
<reference evidence="1" key="3">
    <citation type="submission" date="2022-06" db="UniProtKB">
        <authorList>
            <consortium name="EnsemblPlants"/>
        </authorList>
    </citation>
    <scope>IDENTIFICATION</scope>
</reference>
<name>A0A8R7QXL6_TRIUA</name>
<keyword evidence="2" id="KW-1185">Reference proteome</keyword>
<proteinExistence type="predicted"/>
<reference evidence="1" key="2">
    <citation type="submission" date="2018-03" db="EMBL/GenBank/DDBJ databases">
        <title>The Triticum urartu genome reveals the dynamic nature of wheat genome evolution.</title>
        <authorList>
            <person name="Ling H."/>
            <person name="Ma B."/>
            <person name="Shi X."/>
            <person name="Liu H."/>
            <person name="Dong L."/>
            <person name="Sun H."/>
            <person name="Cao Y."/>
            <person name="Gao Q."/>
            <person name="Zheng S."/>
            <person name="Li Y."/>
            <person name="Yu Y."/>
            <person name="Du H."/>
            <person name="Qi M."/>
            <person name="Li Y."/>
            <person name="Yu H."/>
            <person name="Cui Y."/>
            <person name="Wang N."/>
            <person name="Chen C."/>
            <person name="Wu H."/>
            <person name="Zhao Y."/>
            <person name="Zhang J."/>
            <person name="Li Y."/>
            <person name="Zhou W."/>
            <person name="Zhang B."/>
            <person name="Hu W."/>
            <person name="Eijk M."/>
            <person name="Tang J."/>
            <person name="Witsenboer H."/>
            <person name="Zhao S."/>
            <person name="Li Z."/>
            <person name="Zhang A."/>
            <person name="Wang D."/>
            <person name="Liang C."/>
        </authorList>
    </citation>
    <scope>NUCLEOTIDE SEQUENCE [LARGE SCALE GENOMIC DNA]</scope>
    <source>
        <strain evidence="1">cv. G1812</strain>
    </source>
</reference>
<accession>A0A8R7QXL6</accession>
<evidence type="ECO:0000313" key="2">
    <source>
        <dbReference type="Proteomes" id="UP000015106"/>
    </source>
</evidence>
<organism evidence="1 2">
    <name type="scientific">Triticum urartu</name>
    <name type="common">Red wild einkorn</name>
    <name type="synonym">Crithodium urartu</name>
    <dbReference type="NCBI Taxonomy" id="4572"/>
    <lineage>
        <taxon>Eukaryota</taxon>
        <taxon>Viridiplantae</taxon>
        <taxon>Streptophyta</taxon>
        <taxon>Embryophyta</taxon>
        <taxon>Tracheophyta</taxon>
        <taxon>Spermatophyta</taxon>
        <taxon>Magnoliopsida</taxon>
        <taxon>Liliopsida</taxon>
        <taxon>Poales</taxon>
        <taxon>Poaceae</taxon>
        <taxon>BOP clade</taxon>
        <taxon>Pooideae</taxon>
        <taxon>Triticodae</taxon>
        <taxon>Triticeae</taxon>
        <taxon>Triticinae</taxon>
        <taxon>Triticum</taxon>
    </lineage>
</organism>
<reference evidence="2" key="1">
    <citation type="journal article" date="2013" name="Nature">
        <title>Draft genome of the wheat A-genome progenitor Triticum urartu.</title>
        <authorList>
            <person name="Ling H.Q."/>
            <person name="Zhao S."/>
            <person name="Liu D."/>
            <person name="Wang J."/>
            <person name="Sun H."/>
            <person name="Zhang C."/>
            <person name="Fan H."/>
            <person name="Li D."/>
            <person name="Dong L."/>
            <person name="Tao Y."/>
            <person name="Gao C."/>
            <person name="Wu H."/>
            <person name="Li Y."/>
            <person name="Cui Y."/>
            <person name="Guo X."/>
            <person name="Zheng S."/>
            <person name="Wang B."/>
            <person name="Yu K."/>
            <person name="Liang Q."/>
            <person name="Yang W."/>
            <person name="Lou X."/>
            <person name="Chen J."/>
            <person name="Feng M."/>
            <person name="Jian J."/>
            <person name="Zhang X."/>
            <person name="Luo G."/>
            <person name="Jiang Y."/>
            <person name="Liu J."/>
            <person name="Wang Z."/>
            <person name="Sha Y."/>
            <person name="Zhang B."/>
            <person name="Wu H."/>
            <person name="Tang D."/>
            <person name="Shen Q."/>
            <person name="Xue P."/>
            <person name="Zou S."/>
            <person name="Wang X."/>
            <person name="Liu X."/>
            <person name="Wang F."/>
            <person name="Yang Y."/>
            <person name="An X."/>
            <person name="Dong Z."/>
            <person name="Zhang K."/>
            <person name="Zhang X."/>
            <person name="Luo M.C."/>
            <person name="Dvorak J."/>
            <person name="Tong Y."/>
            <person name="Wang J."/>
            <person name="Yang H."/>
            <person name="Li Z."/>
            <person name="Wang D."/>
            <person name="Zhang A."/>
            <person name="Wang J."/>
        </authorList>
    </citation>
    <scope>NUCLEOTIDE SEQUENCE</scope>
    <source>
        <strain evidence="2">cv. G1812</strain>
    </source>
</reference>
<dbReference type="AlphaFoldDB" id="A0A8R7QXL6"/>
<dbReference type="Gramene" id="TuG1812G0700001417.01.T01">
    <property type="protein sequence ID" value="TuG1812G0700001417.01.T01.cds459779"/>
    <property type="gene ID" value="TuG1812G0700001417.01"/>
</dbReference>
<dbReference type="EnsemblPlants" id="TuG1812G0700001417.01.T01">
    <property type="protein sequence ID" value="TuG1812G0700001417.01.T01.cds459779"/>
    <property type="gene ID" value="TuG1812G0700001417.01"/>
</dbReference>
<sequence length="101" mass="11248">MPRVRAPPALVTIQRVLRAPPHGALGLHRLHLRLRRGELGLRPLQPRPQCGDLRVPRVQPLLQLQRVGQGEGRVVCSLHACVVAVHAQILQPVRSIRPRTS</sequence>